<dbReference type="Proteomes" id="UP001065298">
    <property type="component" value="Chromosome 4"/>
</dbReference>
<sequence length="526" mass="56920">MKYTLATVAALAGVASAAHEDGTFAVLRFTNKQLTKGRMDPILFPGQTSTHVHTIMGGSAFGKSSTGKDLAGSKCSNALVKGDNSNYWFPSLYFRDPKTEKFESVEFDYFNAYYFLSFEKTHDDIKPFPVGLQIVAGNSMTRTMPKTGAKANLDPSKGPVNAARITCPRLDNIFVPPSWDPNSDGTTAGVGDPNNLGEGVGFPDRTCDGKYSPMRADVHFPSCYNPDAGLTDFKNNMAYPEDNDGYLDCPKGWIHVPHLFYESYWHTEKFAGRWEEGKGEQPFVFSNGDVTGYSNHADFMAGWDEDLLQHIIDTCNTGTNGMDNCPGLTYGLNKGDCTIESEVDEEVDGTLSKLPGNNPLSGWAYGDSVSQGSPSTGDDDNSSSKAPVASATKPASDDKTTAPEVPSATGAESSATVAAAADEESTYAPKQPTEVPETVPTSQAVIESEAPTAPTDAPKPTNVFGKPGKGKKCRPRIHTVWNTVTVTQTSSAPEQTAPVYKRDHMRRHAHNHGSGRNHLRRRSHRH</sequence>
<dbReference type="EMBL" id="CM046506">
    <property type="protein sequence ID" value="KAI8671389.1"/>
    <property type="molecule type" value="Genomic_DNA"/>
</dbReference>
<evidence type="ECO:0000313" key="2">
    <source>
        <dbReference type="Proteomes" id="UP001065298"/>
    </source>
</evidence>
<comment type="caution">
    <text evidence="1">The sequence shown here is derived from an EMBL/GenBank/DDBJ whole genome shotgun (WGS) entry which is preliminary data.</text>
</comment>
<accession>A0ACC0R0W9</accession>
<protein>
    <submittedName>
        <fullName evidence="1">DUF1996 domain-containing protein</fullName>
    </submittedName>
</protein>
<evidence type="ECO:0000313" key="1">
    <source>
        <dbReference type="EMBL" id="KAI8671389.1"/>
    </source>
</evidence>
<gene>
    <name evidence="1" type="ORF">NCS57_00614000</name>
</gene>
<organism evidence="1 2">
    <name type="scientific">Fusarium keratoplasticum</name>
    <dbReference type="NCBI Taxonomy" id="1328300"/>
    <lineage>
        <taxon>Eukaryota</taxon>
        <taxon>Fungi</taxon>
        <taxon>Dikarya</taxon>
        <taxon>Ascomycota</taxon>
        <taxon>Pezizomycotina</taxon>
        <taxon>Sordariomycetes</taxon>
        <taxon>Hypocreomycetidae</taxon>
        <taxon>Hypocreales</taxon>
        <taxon>Nectriaceae</taxon>
        <taxon>Fusarium</taxon>
        <taxon>Fusarium solani species complex</taxon>
    </lineage>
</organism>
<reference evidence="1" key="1">
    <citation type="submission" date="2022-06" db="EMBL/GenBank/DDBJ databases">
        <title>Fusarium solani species complex genomes reveal bases of compartmentalisation and animal pathogenesis.</title>
        <authorList>
            <person name="Tsai I.J."/>
        </authorList>
    </citation>
    <scope>NUCLEOTIDE SEQUENCE</scope>
    <source>
        <strain evidence="1">Fu6.1</strain>
    </source>
</reference>
<keyword evidence="2" id="KW-1185">Reference proteome</keyword>
<proteinExistence type="predicted"/>
<name>A0ACC0R0W9_9HYPO</name>